<comment type="caution">
    <text evidence="1">The sequence shown here is derived from an EMBL/GenBank/DDBJ whole genome shotgun (WGS) entry which is preliminary data.</text>
</comment>
<sequence length="230" mass="26549">MSLLIKKAVQERELICRDGLSLERVQHGDLTIEISRGCYRPEQTEYVAGIYYGHKDYHFETSYSEVLEQMLEEDRILAPVTTIYSLVDDRNTCVGSIRTIMKLTDCELPLEREFGIQLSPWTHRHQPIDRIYEIARFAVTVNTTKGIMMLFRELFKDALINDFAVASLDSRVLRGLRKMGFHWFDLQEPKYYLGSLTCPVALKAGEHIGGIFADIVKDMHIKNTLSRKAE</sequence>
<evidence type="ECO:0000313" key="1">
    <source>
        <dbReference type="EMBL" id="KGE16445.1"/>
    </source>
</evidence>
<accession>A0A098M2E7</accession>
<dbReference type="EMBL" id="JQCR01000003">
    <property type="protein sequence ID" value="KGE16445.1"/>
    <property type="molecule type" value="Genomic_DNA"/>
</dbReference>
<proteinExistence type="predicted"/>
<dbReference type="RefSeq" id="WP_036654279.1">
    <property type="nucleotide sequence ID" value="NZ_JQCR01000003.1"/>
</dbReference>
<organism evidence="1 2">
    <name type="scientific">Paenibacillus wynnii</name>
    <dbReference type="NCBI Taxonomy" id="268407"/>
    <lineage>
        <taxon>Bacteria</taxon>
        <taxon>Bacillati</taxon>
        <taxon>Bacillota</taxon>
        <taxon>Bacilli</taxon>
        <taxon>Bacillales</taxon>
        <taxon>Paenibacillaceae</taxon>
        <taxon>Paenibacillus</taxon>
    </lineage>
</organism>
<dbReference type="AlphaFoldDB" id="A0A098M2E7"/>
<dbReference type="Gene3D" id="3.40.630.30">
    <property type="match status" value="1"/>
</dbReference>
<gene>
    <name evidence="1" type="ORF">PWYN_17070</name>
</gene>
<evidence type="ECO:0000313" key="2">
    <source>
        <dbReference type="Proteomes" id="UP000029734"/>
    </source>
</evidence>
<reference evidence="1 2" key="2">
    <citation type="submission" date="2014-10" db="EMBL/GenBank/DDBJ databases">
        <title>Comparative genomics of the Paenibacillus odorifer group.</title>
        <authorList>
            <person name="Tsai Y.-C."/>
            <person name="Martin N."/>
            <person name="Korlach J."/>
            <person name="Wiedmann M."/>
        </authorList>
    </citation>
    <scope>NUCLEOTIDE SEQUENCE [LARGE SCALE GENOMIC DNA]</scope>
    <source>
        <strain evidence="1 2">DSM 18334</strain>
    </source>
</reference>
<dbReference type="STRING" id="268407.PWYN_17070"/>
<reference evidence="1 2" key="1">
    <citation type="submission" date="2014-08" db="EMBL/GenBank/DDBJ databases">
        <authorList>
            <person name="den Bakker H.C."/>
        </authorList>
    </citation>
    <scope>NUCLEOTIDE SEQUENCE [LARGE SCALE GENOMIC DNA]</scope>
    <source>
        <strain evidence="1 2">DSM 18334</strain>
    </source>
</reference>
<protein>
    <submittedName>
        <fullName evidence="1">Uncharacterized protein</fullName>
    </submittedName>
</protein>
<name>A0A098M2E7_9BACL</name>
<dbReference type="OrthoDB" id="1160046at2"/>
<keyword evidence="2" id="KW-1185">Reference proteome</keyword>
<dbReference type="Proteomes" id="UP000029734">
    <property type="component" value="Unassembled WGS sequence"/>
</dbReference>